<evidence type="ECO:0000313" key="1">
    <source>
        <dbReference type="EMBL" id="CAD9528545.1"/>
    </source>
</evidence>
<dbReference type="EMBL" id="HBGU01068062">
    <property type="protein sequence ID" value="CAD9528545.1"/>
    <property type="molecule type" value="Transcribed_RNA"/>
</dbReference>
<name>A0A7S2N9P1_9EUKA</name>
<sequence length="109" mass="11407">MTTEALTEDVLIVLMPHVLSGQASEVVTSARVALICHTHSGSMASANDDCLRPTKSASAPGSKVSASSYACTAAMKRLRPWRDDALRVCPFAHCGSSAMQRSASVRAAS</sequence>
<organism evidence="1">
    <name type="scientific">Haptolina brevifila</name>
    <dbReference type="NCBI Taxonomy" id="156173"/>
    <lineage>
        <taxon>Eukaryota</taxon>
        <taxon>Haptista</taxon>
        <taxon>Haptophyta</taxon>
        <taxon>Prymnesiophyceae</taxon>
        <taxon>Prymnesiales</taxon>
        <taxon>Prymnesiaceae</taxon>
        <taxon>Haptolina</taxon>
    </lineage>
</organism>
<gene>
    <name evidence="1" type="ORF">CBRE1094_LOCUS37100</name>
</gene>
<accession>A0A7S2N9P1</accession>
<protein>
    <submittedName>
        <fullName evidence="1">Uncharacterized protein</fullName>
    </submittedName>
</protein>
<proteinExistence type="predicted"/>
<reference evidence="1" key="1">
    <citation type="submission" date="2021-01" db="EMBL/GenBank/DDBJ databases">
        <authorList>
            <person name="Corre E."/>
            <person name="Pelletier E."/>
            <person name="Niang G."/>
            <person name="Scheremetjew M."/>
            <person name="Finn R."/>
            <person name="Kale V."/>
            <person name="Holt S."/>
            <person name="Cochrane G."/>
            <person name="Meng A."/>
            <person name="Brown T."/>
            <person name="Cohen L."/>
        </authorList>
    </citation>
    <scope>NUCLEOTIDE SEQUENCE</scope>
    <source>
        <strain evidence="1">UTEX LB 985</strain>
    </source>
</reference>
<dbReference type="AlphaFoldDB" id="A0A7S2N9P1"/>